<dbReference type="Gene3D" id="3.90.1570.30">
    <property type="match status" value="1"/>
</dbReference>
<evidence type="ECO:0000313" key="2">
    <source>
        <dbReference type="EMBL" id="DAB36525.1"/>
    </source>
</evidence>
<dbReference type="Pfam" id="PF04851">
    <property type="entry name" value="ResIII"/>
    <property type="match status" value="1"/>
</dbReference>
<dbReference type="GO" id="GO:0005524">
    <property type="term" value="F:ATP binding"/>
    <property type="evidence" value="ECO:0007669"/>
    <property type="project" value="InterPro"/>
</dbReference>
<dbReference type="PROSITE" id="PS51192">
    <property type="entry name" value="HELICASE_ATP_BIND_1"/>
    <property type="match status" value="1"/>
</dbReference>
<gene>
    <name evidence="2" type="ORF">CFH80_04320</name>
</gene>
<dbReference type="SMART" id="SM00487">
    <property type="entry name" value="DEXDc"/>
    <property type="match status" value="1"/>
</dbReference>
<dbReference type="Proteomes" id="UP000231638">
    <property type="component" value="Unassembled WGS sequence"/>
</dbReference>
<proteinExistence type="predicted"/>
<dbReference type="PANTHER" id="PTHR47396">
    <property type="entry name" value="TYPE I RESTRICTION ENZYME ECOKI R PROTEIN"/>
    <property type="match status" value="1"/>
</dbReference>
<dbReference type="InterPro" id="IPR050742">
    <property type="entry name" value="Helicase_Restrict-Modif_Enz"/>
</dbReference>
<feature type="non-terminal residue" evidence="2">
    <location>
        <position position="349"/>
    </location>
</feature>
<dbReference type="GO" id="GO:0016787">
    <property type="term" value="F:hydrolase activity"/>
    <property type="evidence" value="ECO:0007669"/>
    <property type="project" value="InterPro"/>
</dbReference>
<dbReference type="GO" id="GO:0005829">
    <property type="term" value="C:cytosol"/>
    <property type="evidence" value="ECO:0007669"/>
    <property type="project" value="TreeGrafter"/>
</dbReference>
<dbReference type="InterPro" id="IPR006935">
    <property type="entry name" value="Helicase/UvrB_N"/>
</dbReference>
<evidence type="ECO:0000259" key="1">
    <source>
        <dbReference type="PROSITE" id="PS51192"/>
    </source>
</evidence>
<accession>A0A2D3W9E6</accession>
<comment type="caution">
    <text evidence="2">The sequence shown here is derived from an EMBL/GenBank/DDBJ whole genome shotgun (WGS) entry which is preliminary data.</text>
</comment>
<dbReference type="CDD" id="cd18032">
    <property type="entry name" value="DEXHc_RE_I_III_res"/>
    <property type="match status" value="1"/>
</dbReference>
<dbReference type="InterPro" id="IPR027417">
    <property type="entry name" value="P-loop_NTPase"/>
</dbReference>
<evidence type="ECO:0000313" key="3">
    <source>
        <dbReference type="Proteomes" id="UP000231638"/>
    </source>
</evidence>
<dbReference type="InterPro" id="IPR014001">
    <property type="entry name" value="Helicase_ATP-bd"/>
</dbReference>
<keyword evidence="2" id="KW-0067">ATP-binding</keyword>
<dbReference type="EMBL" id="DLUG01000118">
    <property type="protein sequence ID" value="DAB36525.1"/>
    <property type="molecule type" value="Genomic_DNA"/>
</dbReference>
<dbReference type="GO" id="GO:0004386">
    <property type="term" value="F:helicase activity"/>
    <property type="evidence" value="ECO:0007669"/>
    <property type="project" value="UniProtKB-KW"/>
</dbReference>
<keyword evidence="2" id="KW-0347">Helicase</keyword>
<keyword evidence="2" id="KW-0547">Nucleotide-binding</keyword>
<dbReference type="GO" id="GO:0003677">
    <property type="term" value="F:DNA binding"/>
    <property type="evidence" value="ECO:0007669"/>
    <property type="project" value="InterPro"/>
</dbReference>
<feature type="domain" description="Helicase ATP-binding" evidence="1">
    <location>
        <begin position="163"/>
        <end position="344"/>
    </location>
</feature>
<dbReference type="Gene3D" id="3.40.50.300">
    <property type="entry name" value="P-loop containing nucleotide triphosphate hydrolases"/>
    <property type="match status" value="1"/>
</dbReference>
<dbReference type="AlphaFoldDB" id="A0A2D3W9E6"/>
<dbReference type="PANTHER" id="PTHR47396:SF1">
    <property type="entry name" value="ATP-DEPENDENT HELICASE IRC3-RELATED"/>
    <property type="match status" value="1"/>
</dbReference>
<dbReference type="SUPFAM" id="SSF52540">
    <property type="entry name" value="P-loop containing nucleoside triphosphate hydrolases"/>
    <property type="match status" value="1"/>
</dbReference>
<reference evidence="2 3" key="1">
    <citation type="journal article" date="2017" name="Front. Microbiol.">
        <title>Comparative Genomic Analysis of the Class Epsilonproteobacteria and Proposed Reclassification to Epsilonbacteraeota (phyl. nov.).</title>
        <authorList>
            <person name="Waite D.W."/>
            <person name="Vanwonterghem I."/>
            <person name="Rinke C."/>
            <person name="Parks D.H."/>
            <person name="Zhang Y."/>
            <person name="Takai K."/>
            <person name="Sievert S.M."/>
            <person name="Simon J."/>
            <person name="Campbell B.J."/>
            <person name="Hanson T.E."/>
            <person name="Woyke T."/>
            <person name="Klotz M.G."/>
            <person name="Hugenholtz P."/>
        </authorList>
    </citation>
    <scope>NUCLEOTIDE SEQUENCE [LARGE SCALE GENOMIC DNA]</scope>
    <source>
        <strain evidence="2">UBA11420</strain>
    </source>
</reference>
<protein>
    <submittedName>
        <fullName evidence="2">DEAD/DEAH box helicase</fullName>
    </submittedName>
</protein>
<name>A0A2D3W9E6_9BACT</name>
<keyword evidence="2" id="KW-0378">Hydrolase</keyword>
<organism evidence="2 3">
    <name type="scientific">Sulfurospirillum cavolei</name>
    <dbReference type="NCBI Taxonomy" id="366522"/>
    <lineage>
        <taxon>Bacteria</taxon>
        <taxon>Pseudomonadati</taxon>
        <taxon>Campylobacterota</taxon>
        <taxon>Epsilonproteobacteria</taxon>
        <taxon>Campylobacterales</taxon>
        <taxon>Sulfurospirillaceae</taxon>
        <taxon>Sulfurospirillum</taxon>
    </lineage>
</organism>
<sequence>MAFSESDTRSKLIDPVLKSSGWEETHIVREYYFTDGRKLIGGKRGERYFVDYLLSFKNTNLAIVEAKAENVDPLEGLQQVINYAEKLKIDMVYATNGHKIYAHDMREGKGEWVSTFAPPQSLFDKKFGNLSPTQNSTITQHFYLDGTKKPRYYQQIAVQKSIEAIANGKPRVLLTLATGTGKTYIAFQIVYRLFESRWSRSGVPKRPRVLFLADRNILINQAINEFNPLEKECVVVNGKEIAKRNGKVPTNANIFFAIYQAISERKSDEADTENDFSGYFKQYDKDFFDLIIIDECHRGSANEQSSWRDILNHFSSAVHVGLTATPKRDDNGDTYAYFGEPVYEYSLKD</sequence>